<dbReference type="AlphaFoldDB" id="A0A7K8X6D2"/>
<dbReference type="Pfam" id="PF22314">
    <property type="entry name" value="NPC1_MLD"/>
    <property type="match status" value="1"/>
</dbReference>
<dbReference type="SUPFAM" id="SSF82866">
    <property type="entry name" value="Multidrug efflux transporter AcrB transmembrane domain"/>
    <property type="match status" value="2"/>
</dbReference>
<keyword evidence="18" id="KW-1185">Reference proteome</keyword>
<dbReference type="InterPro" id="IPR053958">
    <property type="entry name" value="HMGCR/SNAP/NPC1-like_SSD"/>
</dbReference>
<dbReference type="GO" id="GO:0012505">
    <property type="term" value="C:endomembrane system"/>
    <property type="evidence" value="ECO:0007669"/>
    <property type="project" value="UniProtKB-SubCell"/>
</dbReference>
<evidence type="ECO:0000256" key="12">
    <source>
        <dbReference type="ARBA" id="ARBA00023180"/>
    </source>
</evidence>
<evidence type="ECO:0000256" key="9">
    <source>
        <dbReference type="ARBA" id="ARBA00023136"/>
    </source>
</evidence>
<dbReference type="GO" id="GO:0005319">
    <property type="term" value="F:lipid transporter activity"/>
    <property type="evidence" value="ECO:0007669"/>
    <property type="project" value="InterPro"/>
</dbReference>
<evidence type="ECO:0000256" key="3">
    <source>
        <dbReference type="ARBA" id="ARBA00022448"/>
    </source>
</evidence>
<evidence type="ECO:0000256" key="5">
    <source>
        <dbReference type="ARBA" id="ARBA00022692"/>
    </source>
</evidence>
<evidence type="ECO:0000256" key="4">
    <source>
        <dbReference type="ARBA" id="ARBA00022548"/>
    </source>
</evidence>
<keyword evidence="5 15" id="KW-0812">Transmembrane</keyword>
<evidence type="ECO:0000256" key="15">
    <source>
        <dbReference type="SAM" id="Phobius"/>
    </source>
</evidence>
<feature type="transmembrane region" description="Helical" evidence="15">
    <location>
        <begin position="831"/>
        <end position="849"/>
    </location>
</feature>
<evidence type="ECO:0000313" key="17">
    <source>
        <dbReference type="EMBL" id="NXF86238.1"/>
    </source>
</evidence>
<dbReference type="Gene3D" id="1.20.1640.10">
    <property type="entry name" value="Multidrug efflux transporter AcrB transmembrane domain"/>
    <property type="match status" value="2"/>
</dbReference>
<dbReference type="GO" id="GO:0015485">
    <property type="term" value="F:cholesterol binding"/>
    <property type="evidence" value="ECO:0007669"/>
    <property type="project" value="TreeGrafter"/>
</dbReference>
<evidence type="ECO:0000256" key="7">
    <source>
        <dbReference type="ARBA" id="ARBA00022989"/>
    </source>
</evidence>
<keyword evidence="12" id="KW-0325">Glycoprotein</keyword>
<feature type="transmembrane region" description="Helical" evidence="15">
    <location>
        <begin position="804"/>
        <end position="825"/>
    </location>
</feature>
<feature type="transmembrane region" description="Helical" evidence="15">
    <location>
        <begin position="778"/>
        <end position="797"/>
    </location>
</feature>
<dbReference type="GO" id="GO:0042632">
    <property type="term" value="P:cholesterol homeostasis"/>
    <property type="evidence" value="ECO:0007669"/>
    <property type="project" value="TreeGrafter"/>
</dbReference>
<accession>A0A7K8X6D2</accession>
<keyword evidence="13" id="KW-0753">Steroid metabolism</keyword>
<proteinExistence type="inferred from homology"/>
<feature type="transmembrane region" description="Helical" evidence="15">
    <location>
        <begin position="303"/>
        <end position="324"/>
    </location>
</feature>
<dbReference type="PROSITE" id="PS50156">
    <property type="entry name" value="SSD"/>
    <property type="match status" value="1"/>
</dbReference>
<reference evidence="17 18" key="1">
    <citation type="submission" date="2019-09" db="EMBL/GenBank/DDBJ databases">
        <title>Bird 10,000 Genomes (B10K) Project - Family phase.</title>
        <authorList>
            <person name="Zhang G."/>
        </authorList>
    </citation>
    <scope>NUCLEOTIDE SEQUENCE [LARGE SCALE GENOMIC DNA]</scope>
    <source>
        <strain evidence="17">B10K-DU-001-04</strain>
        <tissue evidence="17">Muscle</tissue>
    </source>
</reference>
<comment type="caution">
    <text evidence="17">The sequence shown here is derived from an EMBL/GenBank/DDBJ whole genome shotgun (WGS) entry which is preliminary data.</text>
</comment>
<sequence>GKVTCGEKLGERFENGLKMTFTSWGAFCVRNPRPVILFSVVFIAMCCSGFVYVRATTNPVQLWSAPSSQARREKEYFDTHFGPFFRTEQLIIQAPNSHPDTYSPYPSGADVPFGPPLTKEILHQVLDLQNAIVNITASVDNETVTLKDICVAPLAPYNNNCTILSVLNYFQNSHSVLDHSVGDEFFVFADYHTHFLYCVRAPASLNDTSFLHDPCLGTFGGPVFPWLVLGGYDGENYNNATALVITFPVNNYYNDSRKLMKALAWEKEFINLVKNYNNPNLSISFSTERSIEDEINRESRSDVATVVISYIVMFVYISIALGHIQSCRRLLVDSKISLGIAGILIVLSSVACSIGIFSYFGIPVTLIVIEVIPFLVLAIGVDNIFIIVQTLQRDERLQGETLDKQIGRVLGDVAPSMLLSSLSEAVAFFLGTLSAMPAVRTFSLFAGTAVLIDFLLQVTCFVSLLGLDVRRQEKNRLDILCCIQSGHDTVTAQPSHSCLFVFFKNLYAPYLLRDWMRPIVVAVFVGILSFSTAVVHNVQIGLDQALSMPDDSYVMDYFSQLKYLHAGPPVYFVLEEGHNYTSLEGQNMVCGGMGCNNNSLVQQIFNAAEISSYTRIGYAPSSWIDDYFDWVKPQSSCCRVYNTTGQFCNASVTDPSCTRCRPLTPEGKQRPQGEDFMRFLPMFLSDNPNLKCGKGGHAAYSSAVNLINNHSAVGATYFMTYHTVLKESSDFIDAMKQARALADNITETMGIREKSYRVFPYSVFYVFYEQYLTIVHDAVFNLCISLGSIFLVTAVLLGFEIWAAVVVSATIAMIIINMFGVMWLWGISLNAVSLVNLVMSCGIAVEFCSHVTRAFTVSTKGSRVERAQEALAHMGSSVFSGITLTKFGGIVVLAFSKSQIFKVFYFRMYLAMVLLGAAHGLVFLPVLLSYIGPSVNKAKAQAAQERSRGTERERLLHF</sequence>
<dbReference type="GO" id="GO:0008203">
    <property type="term" value="P:cholesterol metabolic process"/>
    <property type="evidence" value="ECO:0007669"/>
    <property type="project" value="UniProtKB-KW"/>
</dbReference>
<evidence type="ECO:0000313" key="18">
    <source>
        <dbReference type="Proteomes" id="UP000583613"/>
    </source>
</evidence>
<evidence type="ECO:0000256" key="6">
    <source>
        <dbReference type="ARBA" id="ARBA00022729"/>
    </source>
</evidence>
<dbReference type="GO" id="GO:0030299">
    <property type="term" value="P:intestinal cholesterol absorption"/>
    <property type="evidence" value="ECO:0007669"/>
    <property type="project" value="TreeGrafter"/>
</dbReference>
<comment type="subcellular location">
    <subcellularLocation>
        <location evidence="1">Endomembrane system</location>
        <topology evidence="1">Multi-pass membrane protein</topology>
    </subcellularLocation>
</comment>
<dbReference type="Proteomes" id="UP000583613">
    <property type="component" value="Unassembled WGS sequence"/>
</dbReference>
<keyword evidence="7 15" id="KW-1133">Transmembrane helix</keyword>
<evidence type="ECO:0000256" key="8">
    <source>
        <dbReference type="ARBA" id="ARBA00023098"/>
    </source>
</evidence>
<feature type="transmembrane region" description="Helical" evidence="15">
    <location>
        <begin position="35"/>
        <end position="53"/>
    </location>
</feature>
<keyword evidence="9 15" id="KW-0472">Membrane</keyword>
<feature type="transmembrane region" description="Helical" evidence="15">
    <location>
        <begin position="519"/>
        <end position="538"/>
    </location>
</feature>
<feature type="transmembrane region" description="Helical" evidence="15">
    <location>
        <begin position="366"/>
        <end position="388"/>
    </location>
</feature>
<dbReference type="PANTHER" id="PTHR45727:SF2">
    <property type="entry name" value="NPC INTRACELLULAR CHOLESTEROL TRANSPORTER 1"/>
    <property type="match status" value="1"/>
</dbReference>
<dbReference type="GO" id="GO:0005886">
    <property type="term" value="C:plasma membrane"/>
    <property type="evidence" value="ECO:0007669"/>
    <property type="project" value="TreeGrafter"/>
</dbReference>
<keyword evidence="8" id="KW-0443">Lipid metabolism</keyword>
<feature type="transmembrane region" description="Helical" evidence="15">
    <location>
        <begin position="908"/>
        <end position="931"/>
    </location>
</feature>
<dbReference type="InterPro" id="IPR004765">
    <property type="entry name" value="NPC1-like"/>
</dbReference>
<gene>
    <name evidence="17" type="primary">Npc1</name>
    <name evidence="17" type="ORF">EUBBOU_R08840</name>
</gene>
<protein>
    <submittedName>
        <fullName evidence="17">NPC1 protein</fullName>
    </submittedName>
</protein>
<comment type="catalytic activity">
    <reaction evidence="14">
        <text>cholesterol(in) = cholesterol(out)</text>
        <dbReference type="Rhea" id="RHEA:39747"/>
        <dbReference type="ChEBI" id="CHEBI:16113"/>
    </reaction>
</comment>
<keyword evidence="6" id="KW-0732">Signal</keyword>
<feature type="transmembrane region" description="Helical" evidence="15">
    <location>
        <begin position="336"/>
        <end position="360"/>
    </location>
</feature>
<keyword evidence="10" id="KW-1015">Disulfide bond</keyword>
<feature type="domain" description="SSD" evidence="16">
    <location>
        <begin position="302"/>
        <end position="467"/>
    </location>
</feature>
<keyword evidence="4" id="KW-0153">Cholesterol metabolism</keyword>
<keyword evidence="3" id="KW-0813">Transport</keyword>
<keyword evidence="11" id="KW-1207">Sterol metabolism</keyword>
<dbReference type="Pfam" id="PF12349">
    <property type="entry name" value="Sterol-sensing"/>
    <property type="match status" value="1"/>
</dbReference>
<feature type="non-terminal residue" evidence="17">
    <location>
        <position position="1"/>
    </location>
</feature>
<dbReference type="FunFam" id="1.20.1640.10:FF:000008">
    <property type="entry name" value="NPC intracellular cholesterol transporter 1"/>
    <property type="match status" value="1"/>
</dbReference>
<evidence type="ECO:0000256" key="1">
    <source>
        <dbReference type="ARBA" id="ARBA00004127"/>
    </source>
</evidence>
<feature type="non-terminal residue" evidence="17">
    <location>
        <position position="958"/>
    </location>
</feature>
<dbReference type="InterPro" id="IPR053956">
    <property type="entry name" value="NPC1_MLD"/>
</dbReference>
<dbReference type="FunFam" id="1.20.1640.10:FF:000010">
    <property type="entry name" value="NPC intracellular cholesterol transporter 1"/>
    <property type="match status" value="1"/>
</dbReference>
<feature type="transmembrane region" description="Helical" evidence="15">
    <location>
        <begin position="870"/>
        <end position="896"/>
    </location>
</feature>
<organism evidence="17 18">
    <name type="scientific">Eubucco bourcierii</name>
    <name type="common">red-headed barbet</name>
    <dbReference type="NCBI Taxonomy" id="91767"/>
    <lineage>
        <taxon>Eukaryota</taxon>
        <taxon>Metazoa</taxon>
        <taxon>Chordata</taxon>
        <taxon>Craniata</taxon>
        <taxon>Vertebrata</taxon>
        <taxon>Euteleostomi</taxon>
        <taxon>Archelosauria</taxon>
        <taxon>Archosauria</taxon>
        <taxon>Dinosauria</taxon>
        <taxon>Saurischia</taxon>
        <taxon>Theropoda</taxon>
        <taxon>Coelurosauria</taxon>
        <taxon>Aves</taxon>
        <taxon>Neognathae</taxon>
        <taxon>Neoaves</taxon>
        <taxon>Telluraves</taxon>
        <taxon>Coraciimorphae</taxon>
        <taxon>Piciformes</taxon>
        <taxon>Ramphastidae</taxon>
        <taxon>Eubucco</taxon>
    </lineage>
</organism>
<name>A0A7K8X6D2_9PICI</name>
<dbReference type="InterPro" id="IPR000731">
    <property type="entry name" value="SSD"/>
</dbReference>
<evidence type="ECO:0000259" key="16">
    <source>
        <dbReference type="PROSITE" id="PS50156"/>
    </source>
</evidence>
<dbReference type="GO" id="GO:0030301">
    <property type="term" value="P:cholesterol transport"/>
    <property type="evidence" value="ECO:0007669"/>
    <property type="project" value="UniProtKB-ARBA"/>
</dbReference>
<dbReference type="OrthoDB" id="6510177at2759"/>
<evidence type="ECO:0000256" key="14">
    <source>
        <dbReference type="ARBA" id="ARBA00034049"/>
    </source>
</evidence>
<evidence type="ECO:0000256" key="11">
    <source>
        <dbReference type="ARBA" id="ARBA00023166"/>
    </source>
</evidence>
<dbReference type="NCBIfam" id="TIGR00917">
    <property type="entry name" value="2A060601"/>
    <property type="match status" value="1"/>
</dbReference>
<evidence type="ECO:0000256" key="13">
    <source>
        <dbReference type="ARBA" id="ARBA00023221"/>
    </source>
</evidence>
<evidence type="ECO:0000256" key="2">
    <source>
        <dbReference type="ARBA" id="ARBA00005585"/>
    </source>
</evidence>
<comment type="similarity">
    <text evidence="2">Belongs to the patched family.</text>
</comment>
<feature type="transmembrane region" description="Helical" evidence="15">
    <location>
        <begin position="442"/>
        <end position="467"/>
    </location>
</feature>
<dbReference type="EMBL" id="VWZE01003179">
    <property type="protein sequence ID" value="NXF86238.1"/>
    <property type="molecule type" value="Genomic_DNA"/>
</dbReference>
<evidence type="ECO:0000256" key="10">
    <source>
        <dbReference type="ARBA" id="ARBA00023157"/>
    </source>
</evidence>
<dbReference type="PANTHER" id="PTHR45727">
    <property type="entry name" value="NPC INTRACELLULAR CHOLESTEROL TRANSPORTER 1"/>
    <property type="match status" value="1"/>
</dbReference>